<feature type="chain" id="PRO_5045910222" evidence="2">
    <location>
        <begin position="17"/>
        <end position="382"/>
    </location>
</feature>
<accession>A0ABR4LD93</accession>
<dbReference type="RefSeq" id="XP_070881484.1">
    <property type="nucleotide sequence ID" value="XM_071030361.1"/>
</dbReference>
<dbReference type="Gene3D" id="3.40.710.10">
    <property type="entry name" value="DD-peptidase/beta-lactamase superfamily"/>
    <property type="match status" value="1"/>
</dbReference>
<comment type="caution">
    <text evidence="4">The sequence shown here is derived from an EMBL/GenBank/DDBJ whole genome shotgun (WGS) entry which is preliminary data.</text>
</comment>
<dbReference type="GeneID" id="98145433"/>
<organism evidence="4 5">
    <name type="scientific">Aspergillus lucknowensis</name>
    <dbReference type="NCBI Taxonomy" id="176173"/>
    <lineage>
        <taxon>Eukaryota</taxon>
        <taxon>Fungi</taxon>
        <taxon>Dikarya</taxon>
        <taxon>Ascomycota</taxon>
        <taxon>Pezizomycotina</taxon>
        <taxon>Eurotiomycetes</taxon>
        <taxon>Eurotiomycetidae</taxon>
        <taxon>Eurotiales</taxon>
        <taxon>Aspergillaceae</taxon>
        <taxon>Aspergillus</taxon>
        <taxon>Aspergillus subgen. Nidulantes</taxon>
    </lineage>
</organism>
<dbReference type="InterPro" id="IPR012338">
    <property type="entry name" value="Beta-lactam/transpept-like"/>
</dbReference>
<dbReference type="InterPro" id="IPR050789">
    <property type="entry name" value="Diverse_Enzym_Activities"/>
</dbReference>
<sequence>MKSNLLYLLILQAASTVSVKTRCPSWFNKIGKKYLAATPDLPGIQMSVSSLQDGIECRGSWISPFKNFTTSPPLLIDAPYRLASVTKTFTSVTALKLVERGIIQVNGSIIDYLPGWASEILIATQGAENASQITPWMLMHHTGGLDDFSSRPEYLALWSENPDFELSLEGLLLWARDHLGPVALPGTLVHYSDLGYAYLGAVISHVTGLSLAAAVREAVQMDSLGMDSLWWDILEEPPAGATPRAGQWMGTMDITDIHGSVAMWGGTGLIGNSDDMVKFARATHQGLLLGEAEMKMLYTTVPMPVDYDPEVGCGWMHNTDVGGLEAWYHRGGLGSFMYYFPERDLAVTGTINQINRLPLIREIVPEVVQNILNDAKCSRAVA</sequence>
<keyword evidence="5" id="KW-1185">Reference proteome</keyword>
<reference evidence="4 5" key="1">
    <citation type="submission" date="2024-07" db="EMBL/GenBank/DDBJ databases">
        <title>Section-level genome sequencing and comparative genomics of Aspergillus sections Usti and Cavernicolus.</title>
        <authorList>
            <consortium name="Lawrence Berkeley National Laboratory"/>
            <person name="Nybo J.L."/>
            <person name="Vesth T.C."/>
            <person name="Theobald S."/>
            <person name="Frisvad J.C."/>
            <person name="Larsen T.O."/>
            <person name="Kjaerboelling I."/>
            <person name="Rothschild-Mancinelli K."/>
            <person name="Lyhne E.K."/>
            <person name="Kogle M.E."/>
            <person name="Barry K."/>
            <person name="Clum A."/>
            <person name="Na H."/>
            <person name="Ledsgaard L."/>
            <person name="Lin J."/>
            <person name="Lipzen A."/>
            <person name="Kuo A."/>
            <person name="Riley R."/>
            <person name="Mondo S."/>
            <person name="Labutti K."/>
            <person name="Haridas S."/>
            <person name="Pangalinan J."/>
            <person name="Salamov A.A."/>
            <person name="Simmons B.A."/>
            <person name="Magnuson J.K."/>
            <person name="Chen J."/>
            <person name="Drula E."/>
            <person name="Henrissat B."/>
            <person name="Wiebenga A."/>
            <person name="Lubbers R.J."/>
            <person name="Gomes A.C."/>
            <person name="Macurrencykelacurrency M.R."/>
            <person name="Stajich J."/>
            <person name="Grigoriev I.V."/>
            <person name="Mortensen U.H."/>
            <person name="De Vries R.P."/>
            <person name="Baker S.E."/>
            <person name="Andersen M.R."/>
        </authorList>
    </citation>
    <scope>NUCLEOTIDE SEQUENCE [LARGE SCALE GENOMIC DNA]</scope>
    <source>
        <strain evidence="4 5">CBS 449.75</strain>
    </source>
</reference>
<evidence type="ECO:0000313" key="4">
    <source>
        <dbReference type="EMBL" id="KAL2862505.1"/>
    </source>
</evidence>
<dbReference type="InterPro" id="IPR001466">
    <property type="entry name" value="Beta-lactam-related"/>
</dbReference>
<evidence type="ECO:0000313" key="5">
    <source>
        <dbReference type="Proteomes" id="UP001610432"/>
    </source>
</evidence>
<feature type="domain" description="Beta-lactamase-related" evidence="3">
    <location>
        <begin position="77"/>
        <end position="353"/>
    </location>
</feature>
<name>A0ABR4LD93_9EURO</name>
<keyword evidence="2" id="KW-0732">Signal</keyword>
<dbReference type="SUPFAM" id="SSF56601">
    <property type="entry name" value="beta-lactamase/transpeptidase-like"/>
    <property type="match status" value="1"/>
</dbReference>
<proteinExistence type="predicted"/>
<evidence type="ECO:0000259" key="3">
    <source>
        <dbReference type="Pfam" id="PF00144"/>
    </source>
</evidence>
<dbReference type="Proteomes" id="UP001610432">
    <property type="component" value="Unassembled WGS sequence"/>
</dbReference>
<gene>
    <name evidence="4" type="ORF">BJX67DRAFT_366151</name>
</gene>
<dbReference type="PANTHER" id="PTHR43283">
    <property type="entry name" value="BETA-LACTAMASE-RELATED"/>
    <property type="match status" value="1"/>
</dbReference>
<protein>
    <submittedName>
        <fullName evidence="4">Beta-lactamase/transpeptidase-like protein</fullName>
    </submittedName>
</protein>
<dbReference type="Pfam" id="PF00144">
    <property type="entry name" value="Beta-lactamase"/>
    <property type="match status" value="1"/>
</dbReference>
<evidence type="ECO:0000256" key="2">
    <source>
        <dbReference type="SAM" id="SignalP"/>
    </source>
</evidence>
<dbReference type="EMBL" id="JBFXLQ010000066">
    <property type="protein sequence ID" value="KAL2862505.1"/>
    <property type="molecule type" value="Genomic_DNA"/>
</dbReference>
<feature type="signal peptide" evidence="2">
    <location>
        <begin position="1"/>
        <end position="16"/>
    </location>
</feature>
<keyword evidence="1" id="KW-0378">Hydrolase</keyword>
<evidence type="ECO:0000256" key="1">
    <source>
        <dbReference type="ARBA" id="ARBA00022801"/>
    </source>
</evidence>
<dbReference type="PANTHER" id="PTHR43283:SF11">
    <property type="entry name" value="BETA-LACTAMASE-RELATED DOMAIN-CONTAINING PROTEIN"/>
    <property type="match status" value="1"/>
</dbReference>